<feature type="non-terminal residue" evidence="1">
    <location>
        <position position="1"/>
    </location>
</feature>
<name>E1ZAB1_CHLVA</name>
<accession>E1ZAB1</accession>
<evidence type="ECO:0000313" key="1">
    <source>
        <dbReference type="EMBL" id="EFN57028.1"/>
    </source>
</evidence>
<reference evidence="1 2" key="1">
    <citation type="journal article" date="2010" name="Plant Cell">
        <title>The Chlorella variabilis NC64A genome reveals adaptation to photosymbiosis, coevolution with viruses, and cryptic sex.</title>
        <authorList>
            <person name="Blanc G."/>
            <person name="Duncan G."/>
            <person name="Agarkova I."/>
            <person name="Borodovsky M."/>
            <person name="Gurnon J."/>
            <person name="Kuo A."/>
            <person name="Lindquist E."/>
            <person name="Lucas S."/>
            <person name="Pangilinan J."/>
            <person name="Polle J."/>
            <person name="Salamov A."/>
            <person name="Terry A."/>
            <person name="Yamada T."/>
            <person name="Dunigan D.D."/>
            <person name="Grigoriev I.V."/>
            <person name="Claverie J.M."/>
            <person name="Van Etten J.L."/>
        </authorList>
    </citation>
    <scope>NUCLEOTIDE SEQUENCE [LARGE SCALE GENOMIC DNA]</scope>
    <source>
        <strain evidence="1 2">NC64A</strain>
    </source>
</reference>
<dbReference type="EMBL" id="GL433840">
    <property type="protein sequence ID" value="EFN57028.1"/>
    <property type="molecule type" value="Genomic_DNA"/>
</dbReference>
<dbReference type="GeneID" id="17356712"/>
<proteinExistence type="predicted"/>
<feature type="non-terminal residue" evidence="1">
    <location>
        <position position="188"/>
    </location>
</feature>
<dbReference type="AlphaFoldDB" id="E1ZAB1"/>
<dbReference type="Pfam" id="PF10274">
    <property type="entry name" value="ParcG"/>
    <property type="match status" value="1"/>
</dbReference>
<dbReference type="InParanoid" id="E1ZAB1"/>
<dbReference type="OMA" id="HKLQWEC"/>
<dbReference type="InterPro" id="IPR016024">
    <property type="entry name" value="ARM-type_fold"/>
</dbReference>
<dbReference type="Gene3D" id="1.25.10.10">
    <property type="entry name" value="Leucine-rich Repeat Variant"/>
    <property type="match status" value="1"/>
</dbReference>
<dbReference type="KEGG" id="cvr:CHLNCDRAFT_11055"/>
<dbReference type="eggNOG" id="KOG3961">
    <property type="taxonomic scope" value="Eukaryota"/>
</dbReference>
<dbReference type="PANTHER" id="PTHR21207:SF2">
    <property type="entry name" value="PARKIN COREGULATED GENE PROTEIN"/>
    <property type="match status" value="1"/>
</dbReference>
<sequence length="188" mass="20656">RSTLFRRMYERGDLPVRVEQARHNTIKWTADLPAIDLHYYLPVFVDGLLETQEPFRMLARRGVEEMVQAAGGDRLLPVIPQLIAGLRAALRSPSEEVVQAALAALRLLVGSSEAAGLVLPPTHPHPPPHTHRHLADNLNIGDAIDYAQASHRGSLGDLVAGTLHALERGGGPDAFHHIKYHVPLYESC</sequence>
<keyword evidence="2" id="KW-1185">Reference proteome</keyword>
<dbReference type="OrthoDB" id="5954824at2759"/>
<dbReference type="STRING" id="554065.E1ZAB1"/>
<dbReference type="SUPFAM" id="SSF48371">
    <property type="entry name" value="ARM repeat"/>
    <property type="match status" value="1"/>
</dbReference>
<organism evidence="2">
    <name type="scientific">Chlorella variabilis</name>
    <name type="common">Green alga</name>
    <dbReference type="NCBI Taxonomy" id="554065"/>
    <lineage>
        <taxon>Eukaryota</taxon>
        <taxon>Viridiplantae</taxon>
        <taxon>Chlorophyta</taxon>
        <taxon>core chlorophytes</taxon>
        <taxon>Trebouxiophyceae</taxon>
        <taxon>Chlorellales</taxon>
        <taxon>Chlorellaceae</taxon>
        <taxon>Chlorella clade</taxon>
        <taxon>Chlorella</taxon>
    </lineage>
</organism>
<dbReference type="GO" id="GO:0051879">
    <property type="term" value="F:Hsp90 protein binding"/>
    <property type="evidence" value="ECO:0007669"/>
    <property type="project" value="TreeGrafter"/>
</dbReference>
<dbReference type="GO" id="GO:0030544">
    <property type="term" value="F:Hsp70 protein binding"/>
    <property type="evidence" value="ECO:0007669"/>
    <property type="project" value="TreeGrafter"/>
</dbReference>
<gene>
    <name evidence="1" type="ORF">CHLNCDRAFT_11055</name>
</gene>
<dbReference type="Proteomes" id="UP000008141">
    <property type="component" value="Unassembled WGS sequence"/>
</dbReference>
<protein>
    <submittedName>
        <fullName evidence="1">Uncharacterized protein</fullName>
    </submittedName>
</protein>
<evidence type="ECO:0000313" key="2">
    <source>
        <dbReference type="Proteomes" id="UP000008141"/>
    </source>
</evidence>
<dbReference type="RefSeq" id="XP_005849130.1">
    <property type="nucleotide sequence ID" value="XM_005849068.1"/>
</dbReference>
<dbReference type="InterPro" id="IPR011989">
    <property type="entry name" value="ARM-like"/>
</dbReference>
<dbReference type="InterPro" id="IPR019399">
    <property type="entry name" value="Parkin_co-regulated_protein"/>
</dbReference>
<dbReference type="PANTHER" id="PTHR21207">
    <property type="entry name" value="PARKIN COREGULATED GENE PROTEIN PARK2 COREGULATED"/>
    <property type="match status" value="1"/>
</dbReference>